<evidence type="ECO:0000259" key="6">
    <source>
        <dbReference type="Pfam" id="PF21077"/>
    </source>
</evidence>
<dbReference type="InterPro" id="IPR007780">
    <property type="entry name" value="NAD_Glu_DH_bac"/>
</dbReference>
<dbReference type="InterPro" id="IPR049059">
    <property type="entry name" value="NAD_Glu_DH_HM1"/>
</dbReference>
<dbReference type="Pfam" id="PF21077">
    <property type="entry name" value="GDH_ACT3"/>
    <property type="match status" value="1"/>
</dbReference>
<evidence type="ECO:0000259" key="2">
    <source>
        <dbReference type="Pfam" id="PF05088"/>
    </source>
</evidence>
<sequence>MLDRYEAEKAERIAAAVTRLAGDDSDDQRRRFAEAFFARGSAEDIVVYDDAELCALADRAWTLFQKRAPGAATIEITEPDLPSTAQATRDVTVIDIVNDNMPFLFDSLMDELIEFGVEVRLVLHPIFACSRDETGQLQAFVGEASGGEAGNRESFIHIHVRRIESQERREELLHRLRDTLKDVRVAVSDWQEMRGRVQAIVERYKASEPPIEASELAKATSFLEWLVADEFIFLGLREYRLEGDVDTGELEPVFQSGLGLLRDPEVRVLRRGTEFVVMTPEIREFLRGEPPLIVTKANARSRVHRHVHLDFIGIKNYADDGRLSGETRLVGLFSSRAYTSSVRNIPYVREKVNSVLDRAGYAADSHSGKALLNVLESYPRDELFQIDTDLLYQFATAILELGERPRIRVLARSDAFERFVSVLVFVPSDRYTTEQSDEIGAYLARIFDGRVSATYVGFPEGPLARIHYIIGRYEGETPQASRETLEAGVAQLVRTWTDDLEEALTARHGLSTARRLSERFAEAFDGGYRATYSAETAVTDIAIIDRMSDDRPVAISFFRRSGDAEHRASLKLFAHEAPIPLSDRVPIIEAMGFRVINERTFRVEHGTEHGLYVHDMSLARIGGGSIDLDVLASPLEAMFMAVWTERAESDGFNALLLASGLGWRDIAMLRALSRYLRQANVPYSQDYIWGALIRYPVVAKLLVDLFHVRFDPSDADKDRSLAAARLQEQIDAELDTVTNLDDDTIIRRFTTIIYAMLRTNYFRLDKDGTPPDTFAFKLFPGAIDILPAPRPYREIWVYSPRVEGVHLRFGEVARGGLRWSDRSQDFRTEILGLVKAQQVKNAVIVPVGAKGGFVPKKLPATGGREAVFAEGTEAYKIFINALLSVTDNLVEGKPVPPTDVVRHDGDDPYLVVAADKGTATFSDTANAIAENREFWLGDAFASGGSQGYDHKAMGITARGAWEAVKRHFREMDVDIQTTPFTVIGVGDMSGDVFGNGMLLSKAIRLVAAFDHRDIFIDPDPDPDTSWTERKRLFDAPRTSWQDYDTSLISKGGGVFSRSAKSVPLSPEAQALLGLNKSSATPLEVIRAILRTESDLLWFGGIGTYVRAASETNLDVGDRANDSIRITAEELRVKVIGEGANLGVTQKARIAFARGGGRCNSDAIDNSAGVNTSDVEVNIKIALRGAESQNVIDREKRNEVLVAMTDEVASIVLRNNYLQTLSISLTQRLGIEDIGFQSRLMQVLEQRGVLDRELETLPPDRELSARAGRGEGLCRPEIGVLLAYAKITLYDALLSSSVPDDTYLGRELRRYFPTLMQEDFLDQVEGHPLRREIIATVLANSMINRGGPTFVTRMADQTGADVDRIAKAFAACRDAWQLTALNGEIDALDTRVPGDVQLELYAAVQDLVLDATVWFIRNVRFEQGIQVEVERFRAGLQALEPNLEKVVPEHIAGSVDETARTWIDAGVPEDLAHRLSHLPVSASIPDIIVVSEATGAPLEKVAETYFAIDGRFRIGRIEALARQATVTDYYDGLALDRARRTLAEAHRQITRQVIAAGGEADASLAVENWIAERAQQVDRALKTVTQLGETDTITVSRFAVAASLLADVAGE</sequence>
<dbReference type="RefSeq" id="WP_306886587.1">
    <property type="nucleotide sequence ID" value="NZ_JAUSUL010000003.1"/>
</dbReference>
<dbReference type="Pfam" id="PF21078">
    <property type="entry name" value="GDH_HM3"/>
    <property type="match status" value="1"/>
</dbReference>
<dbReference type="GO" id="GO:0006538">
    <property type="term" value="P:L-glutamate catabolic process"/>
    <property type="evidence" value="ECO:0007669"/>
    <property type="project" value="InterPro"/>
</dbReference>
<dbReference type="Pfam" id="PF21074">
    <property type="entry name" value="GDH_C"/>
    <property type="match status" value="1"/>
</dbReference>
<feature type="domain" description="NAD-glutamate dehydrogenase ACT2" evidence="5">
    <location>
        <begin position="408"/>
        <end position="497"/>
    </location>
</feature>
<dbReference type="GO" id="GO:0004069">
    <property type="term" value="F:L-aspartate:2-oxoglutarate aminotransferase activity"/>
    <property type="evidence" value="ECO:0007669"/>
    <property type="project" value="InterPro"/>
</dbReference>
<evidence type="ECO:0000313" key="7">
    <source>
        <dbReference type="EMBL" id="MDQ0316706.1"/>
    </source>
</evidence>
<protein>
    <submittedName>
        <fullName evidence="7">Glutamate dehydrogenase</fullName>
        <ecNumber evidence="7">1.4.1.2</ecNumber>
    </submittedName>
</protein>
<dbReference type="Pfam" id="PF21079">
    <property type="entry name" value="GDH_HM2"/>
    <property type="match status" value="1"/>
</dbReference>
<dbReference type="EMBL" id="JAUSUL010000003">
    <property type="protein sequence ID" value="MDQ0316706.1"/>
    <property type="molecule type" value="Genomic_DNA"/>
</dbReference>
<gene>
    <name evidence="7" type="ORF">J2S73_003182</name>
</gene>
<evidence type="ECO:0000256" key="1">
    <source>
        <dbReference type="ARBA" id="ARBA00023002"/>
    </source>
</evidence>
<dbReference type="Pfam" id="PF21075">
    <property type="entry name" value="GDH_ACT1"/>
    <property type="match status" value="1"/>
</dbReference>
<dbReference type="SUPFAM" id="SSF53223">
    <property type="entry name" value="Aminoacid dehydrogenase-like, N-terminal domain"/>
    <property type="match status" value="1"/>
</dbReference>
<evidence type="ECO:0000259" key="3">
    <source>
        <dbReference type="Pfam" id="PF21074"/>
    </source>
</evidence>
<evidence type="ECO:0000259" key="5">
    <source>
        <dbReference type="Pfam" id="PF21076"/>
    </source>
</evidence>
<dbReference type="Gene3D" id="3.40.50.720">
    <property type="entry name" value="NAD(P)-binding Rossmann-like Domain"/>
    <property type="match status" value="1"/>
</dbReference>
<dbReference type="EC" id="1.4.1.2" evidence="7"/>
<dbReference type="InterPro" id="IPR046346">
    <property type="entry name" value="Aminoacid_DH-like_N_sf"/>
</dbReference>
<dbReference type="InterPro" id="IPR024727">
    <property type="entry name" value="NAD_Glu_DH_N_ACT1"/>
</dbReference>
<dbReference type="Proteomes" id="UP001229244">
    <property type="component" value="Unassembled WGS sequence"/>
</dbReference>
<name>A0AAE4ASW6_9HYPH</name>
<proteinExistence type="predicted"/>
<dbReference type="InterPro" id="IPR049062">
    <property type="entry name" value="NAD_Glu_DH_ACT2"/>
</dbReference>
<dbReference type="InterPro" id="IPR049064">
    <property type="entry name" value="NAD_Glu_DH_ACT3"/>
</dbReference>
<dbReference type="InterPro" id="IPR028971">
    <property type="entry name" value="NAD-GDH_cat"/>
</dbReference>
<dbReference type="InterPro" id="IPR036291">
    <property type="entry name" value="NAD(P)-bd_dom_sf"/>
</dbReference>
<organism evidence="7 8">
    <name type="scientific">Amorphus orientalis</name>
    <dbReference type="NCBI Taxonomy" id="649198"/>
    <lineage>
        <taxon>Bacteria</taxon>
        <taxon>Pseudomonadati</taxon>
        <taxon>Pseudomonadota</taxon>
        <taxon>Alphaproteobacteria</taxon>
        <taxon>Hyphomicrobiales</taxon>
        <taxon>Amorphaceae</taxon>
        <taxon>Amorphus</taxon>
    </lineage>
</organism>
<dbReference type="GO" id="GO:0004352">
    <property type="term" value="F:glutamate dehydrogenase (NAD+) activity"/>
    <property type="evidence" value="ECO:0007669"/>
    <property type="project" value="UniProtKB-EC"/>
</dbReference>
<feature type="domain" description="NAD-glutamate dehydrogenase N-terminal ACT1" evidence="4">
    <location>
        <begin position="32"/>
        <end position="176"/>
    </location>
</feature>
<evidence type="ECO:0000313" key="8">
    <source>
        <dbReference type="Proteomes" id="UP001229244"/>
    </source>
</evidence>
<feature type="domain" description="NAD-glutamate dehydrogenase ACT3" evidence="6">
    <location>
        <begin position="553"/>
        <end position="629"/>
    </location>
</feature>
<comment type="caution">
    <text evidence="7">The sequence shown here is derived from an EMBL/GenBank/DDBJ whole genome shotgun (WGS) entry which is preliminary data.</text>
</comment>
<dbReference type="PANTHER" id="PTHR43403">
    <property type="entry name" value="NAD-SPECIFIC GLUTAMATE DEHYDROGENASE"/>
    <property type="match status" value="1"/>
</dbReference>
<dbReference type="InterPro" id="IPR049056">
    <property type="entry name" value="NAD_Glu_DH_HM3"/>
</dbReference>
<dbReference type="Pfam" id="PF05088">
    <property type="entry name" value="Bac_GDH_CD"/>
    <property type="match status" value="1"/>
</dbReference>
<dbReference type="PANTHER" id="PTHR43403:SF1">
    <property type="entry name" value="NAD-SPECIFIC GLUTAMATE DEHYDROGENASE"/>
    <property type="match status" value="1"/>
</dbReference>
<keyword evidence="8" id="KW-1185">Reference proteome</keyword>
<dbReference type="Pfam" id="PF21073">
    <property type="entry name" value="GDH_HM1"/>
    <property type="match status" value="1"/>
</dbReference>
<reference evidence="7" key="1">
    <citation type="submission" date="2023-07" db="EMBL/GenBank/DDBJ databases">
        <title>Genomic Encyclopedia of Type Strains, Phase IV (KMG-IV): sequencing the most valuable type-strain genomes for metagenomic binning, comparative biology and taxonomic classification.</title>
        <authorList>
            <person name="Goeker M."/>
        </authorList>
    </citation>
    <scope>NUCLEOTIDE SEQUENCE</scope>
    <source>
        <strain evidence="7">DSM 21202</strain>
    </source>
</reference>
<dbReference type="PIRSF" id="PIRSF036761">
    <property type="entry name" value="GDH_Mll4104"/>
    <property type="match status" value="1"/>
</dbReference>
<feature type="domain" description="NAD-glutamate dehydrogenase catalytic" evidence="2">
    <location>
        <begin position="729"/>
        <end position="1224"/>
    </location>
</feature>
<dbReference type="SUPFAM" id="SSF51735">
    <property type="entry name" value="NAD(P)-binding Rossmann-fold domains"/>
    <property type="match status" value="1"/>
</dbReference>
<keyword evidence="1 7" id="KW-0560">Oxidoreductase</keyword>
<accession>A0AAE4ASW6</accession>
<feature type="domain" description="NAD-specific glutamate dehydrogenase C-terminal" evidence="3">
    <location>
        <begin position="1269"/>
        <end position="1605"/>
    </location>
</feature>
<dbReference type="Pfam" id="PF21076">
    <property type="entry name" value="GDH_ACT2"/>
    <property type="match status" value="1"/>
</dbReference>
<dbReference type="InterPro" id="IPR049058">
    <property type="entry name" value="NAD_Glu_DH_HM2"/>
</dbReference>
<evidence type="ECO:0000259" key="4">
    <source>
        <dbReference type="Pfam" id="PF21075"/>
    </source>
</evidence>
<dbReference type="InterPro" id="IPR048381">
    <property type="entry name" value="GDH_C"/>
</dbReference>